<dbReference type="PANTHER" id="PTHR45919:SF1">
    <property type="entry name" value="GDP-MAN:MAN(3)GLCNAC(2)-PP-DOL ALPHA-1,2-MANNOSYLTRANSFERASE"/>
    <property type="match status" value="1"/>
</dbReference>
<feature type="domain" description="Glycosyl transferase family 1" evidence="1">
    <location>
        <begin position="170"/>
        <end position="330"/>
    </location>
</feature>
<organism evidence="2 3">
    <name type="scientific">Haloarcula salinisoli</name>
    <dbReference type="NCBI Taxonomy" id="2487746"/>
    <lineage>
        <taxon>Archaea</taxon>
        <taxon>Methanobacteriati</taxon>
        <taxon>Methanobacteriota</taxon>
        <taxon>Stenosarchaea group</taxon>
        <taxon>Halobacteria</taxon>
        <taxon>Halobacteriales</taxon>
        <taxon>Haloarculaceae</taxon>
        <taxon>Haloarcula</taxon>
    </lineage>
</organism>
<sequence length="356" mass="39658">MTVCLSVMEALQGEYDLTLYSTDRPDIDSLNEHYGTDVTDVAVERVTLPTAIPSFVDGKHERAMVNRVAKRQLSGEDVVVSTQWELNAPIPSLQYIDLPSLVSPVPSDLGGLDRIRKRSGNAISKRLAGFDAASFGDARVLTNSNWTANLLRTVHGVEAEVVYPPSVKRDDFQETREWDERESGFVTVGRIRPSKRTLRAMKIVEALRERGLDVHLHVLGPTNAPEYERRARAIAADRPFIKYEGEVSRERLLHLLSTHRYGLHAKDAEPFGIAVAEMVAAGMVPFVPDGGGQREIVDNNAALVYSDISDAVSSIERVLADREKQLSLRETLARKVSDFTRQNYKTAIKQHTAELL</sequence>
<dbReference type="PANTHER" id="PTHR45919">
    <property type="entry name" value="GDP-MAN:MAN(3)GLCNAC(2)-PP-DOL ALPHA-1,2-MANNOSYLTRANSFERASE"/>
    <property type="match status" value="1"/>
</dbReference>
<comment type="caution">
    <text evidence="2">The sequence shown here is derived from an EMBL/GenBank/DDBJ whole genome shotgun (WGS) entry which is preliminary data.</text>
</comment>
<name>A0A8J8CA56_9EURY</name>
<dbReference type="GO" id="GO:0004377">
    <property type="term" value="F:GDP-Man:Man(3)GlcNAc(2)-PP-Dol alpha-1,2-mannosyltransferase activity"/>
    <property type="evidence" value="ECO:0007669"/>
    <property type="project" value="InterPro"/>
</dbReference>
<gene>
    <name evidence="2" type="ORF">EGD98_20480</name>
</gene>
<evidence type="ECO:0000313" key="2">
    <source>
        <dbReference type="EMBL" id="MBX0306027.1"/>
    </source>
</evidence>
<dbReference type="GO" id="GO:0016020">
    <property type="term" value="C:membrane"/>
    <property type="evidence" value="ECO:0007669"/>
    <property type="project" value="TreeGrafter"/>
</dbReference>
<dbReference type="CDD" id="cd03801">
    <property type="entry name" value="GT4_PimA-like"/>
    <property type="match status" value="1"/>
</dbReference>
<protein>
    <submittedName>
        <fullName evidence="2">Glycosyltransferase family 4 protein</fullName>
    </submittedName>
</protein>
<dbReference type="Proteomes" id="UP000783863">
    <property type="component" value="Unassembled WGS sequence"/>
</dbReference>
<dbReference type="GO" id="GO:0006487">
    <property type="term" value="P:protein N-linked glycosylation"/>
    <property type="evidence" value="ECO:0007669"/>
    <property type="project" value="TreeGrafter"/>
</dbReference>
<reference evidence="2" key="1">
    <citation type="submission" date="2021-06" db="EMBL/GenBank/DDBJ databases">
        <title>Halomicroarcula sp. F24A a new haloarchaeum isolated from saline soil.</title>
        <authorList>
            <person name="Duran-Viseras A."/>
            <person name="Sanchez-Porro C."/>
            <person name="Ventosa A."/>
        </authorList>
    </citation>
    <scope>NUCLEOTIDE SEQUENCE</scope>
    <source>
        <strain evidence="2">F24A</strain>
    </source>
</reference>
<dbReference type="RefSeq" id="WP_220590222.1">
    <property type="nucleotide sequence ID" value="NZ_RKLQ01000007.1"/>
</dbReference>
<dbReference type="Pfam" id="PF00534">
    <property type="entry name" value="Glycos_transf_1"/>
    <property type="match status" value="1"/>
</dbReference>
<dbReference type="EMBL" id="RKLQ01000007">
    <property type="protein sequence ID" value="MBX0306027.1"/>
    <property type="molecule type" value="Genomic_DNA"/>
</dbReference>
<dbReference type="AlphaFoldDB" id="A0A8J8CA56"/>
<proteinExistence type="predicted"/>
<keyword evidence="3" id="KW-1185">Reference proteome</keyword>
<dbReference type="Gene3D" id="3.40.50.2000">
    <property type="entry name" value="Glycogen Phosphorylase B"/>
    <property type="match status" value="1"/>
</dbReference>
<dbReference type="InterPro" id="IPR001296">
    <property type="entry name" value="Glyco_trans_1"/>
</dbReference>
<accession>A0A8J8CA56</accession>
<dbReference type="InterPro" id="IPR038013">
    <property type="entry name" value="ALG11"/>
</dbReference>
<evidence type="ECO:0000313" key="3">
    <source>
        <dbReference type="Proteomes" id="UP000783863"/>
    </source>
</evidence>
<evidence type="ECO:0000259" key="1">
    <source>
        <dbReference type="Pfam" id="PF00534"/>
    </source>
</evidence>
<dbReference type="SUPFAM" id="SSF53756">
    <property type="entry name" value="UDP-Glycosyltransferase/glycogen phosphorylase"/>
    <property type="match status" value="1"/>
</dbReference>